<dbReference type="VEuPathDB" id="FungiDB:TRICI_001214"/>
<dbReference type="EMBL" id="SWFS01000093">
    <property type="protein sequence ID" value="KAA8916588.1"/>
    <property type="molecule type" value="Genomic_DNA"/>
</dbReference>
<evidence type="ECO:0000256" key="6">
    <source>
        <dbReference type="PIRNR" id="PIRNR007858"/>
    </source>
</evidence>
<dbReference type="SUPFAM" id="SSF52540">
    <property type="entry name" value="P-loop containing nucleoside triphosphate hydrolases"/>
    <property type="match status" value="1"/>
</dbReference>
<comment type="caution">
    <text evidence="9">The sequence shown here is derived from an EMBL/GenBank/DDBJ whole genome shotgun (WGS) entry which is preliminary data.</text>
</comment>
<evidence type="ECO:0000259" key="8">
    <source>
        <dbReference type="Pfam" id="PF14629"/>
    </source>
</evidence>
<dbReference type="InterPro" id="IPR027417">
    <property type="entry name" value="P-loop_NTPase"/>
</dbReference>
<keyword evidence="5 6" id="KW-0539">Nucleus</keyword>
<dbReference type="InterPro" id="IPR032705">
    <property type="entry name" value="ORC4_C"/>
</dbReference>
<name>A0A642V9S8_9ASCO</name>
<keyword evidence="4 6" id="KW-0238">DNA-binding</keyword>
<dbReference type="GO" id="GO:0005664">
    <property type="term" value="C:nuclear origin of replication recognition complex"/>
    <property type="evidence" value="ECO:0007669"/>
    <property type="project" value="TreeGrafter"/>
</dbReference>
<accession>A0A642V9S8</accession>
<reference evidence="9" key="1">
    <citation type="journal article" date="2019" name="G3 (Bethesda)">
        <title>Genome Assemblies of Two Rare Opportunistic Yeast Pathogens: Diutina rugosa (syn. Candida rugosa) and Trichomonascus ciferrii (syn. Candida ciferrii).</title>
        <authorList>
            <person name="Mixao V."/>
            <person name="Saus E."/>
            <person name="Hansen A.P."/>
            <person name="Lass-Florl C."/>
            <person name="Gabaldon T."/>
        </authorList>
    </citation>
    <scope>NUCLEOTIDE SEQUENCE</scope>
    <source>
        <strain evidence="9">CBS 4856</strain>
    </source>
</reference>
<feature type="domain" description="Origin recognition complex subunit 4 C-terminal" evidence="8">
    <location>
        <begin position="290"/>
        <end position="428"/>
    </location>
</feature>
<protein>
    <recommendedName>
        <fullName evidence="6">Origin recognition complex subunit 4</fullName>
    </recommendedName>
</protein>
<evidence type="ECO:0000256" key="3">
    <source>
        <dbReference type="ARBA" id="ARBA00022705"/>
    </source>
</evidence>
<organism evidence="9 10">
    <name type="scientific">Trichomonascus ciferrii</name>
    <dbReference type="NCBI Taxonomy" id="44093"/>
    <lineage>
        <taxon>Eukaryota</taxon>
        <taxon>Fungi</taxon>
        <taxon>Dikarya</taxon>
        <taxon>Ascomycota</taxon>
        <taxon>Saccharomycotina</taxon>
        <taxon>Dipodascomycetes</taxon>
        <taxon>Dipodascales</taxon>
        <taxon>Trichomonascaceae</taxon>
        <taxon>Trichomonascus</taxon>
        <taxon>Trichomonascus ciferrii complex</taxon>
    </lineage>
</organism>
<feature type="domain" description="Orc1-like AAA ATPase" evidence="7">
    <location>
        <begin position="31"/>
        <end position="185"/>
    </location>
</feature>
<dbReference type="PANTHER" id="PTHR12087">
    <property type="entry name" value="ORIGIN RECOGNITION COMPLEX SUBUNIT 4"/>
    <property type="match status" value="1"/>
</dbReference>
<keyword evidence="3 6" id="KW-0235">DNA replication</keyword>
<dbReference type="OrthoDB" id="343623at2759"/>
<evidence type="ECO:0000256" key="2">
    <source>
        <dbReference type="ARBA" id="ARBA00005334"/>
    </source>
</evidence>
<evidence type="ECO:0000256" key="1">
    <source>
        <dbReference type="ARBA" id="ARBA00004123"/>
    </source>
</evidence>
<dbReference type="Gene3D" id="3.40.50.300">
    <property type="entry name" value="P-loop containing nucleotide triphosphate hydrolases"/>
    <property type="match status" value="1"/>
</dbReference>
<evidence type="ECO:0000256" key="4">
    <source>
        <dbReference type="ARBA" id="ARBA00023125"/>
    </source>
</evidence>
<dbReference type="Pfam" id="PF14629">
    <property type="entry name" value="ORC4_C"/>
    <property type="match status" value="1"/>
</dbReference>
<keyword evidence="10" id="KW-1185">Reference proteome</keyword>
<dbReference type="AlphaFoldDB" id="A0A642V9S8"/>
<dbReference type="InterPro" id="IPR041664">
    <property type="entry name" value="AAA_16"/>
</dbReference>
<evidence type="ECO:0000313" key="10">
    <source>
        <dbReference type="Proteomes" id="UP000761534"/>
    </source>
</evidence>
<evidence type="ECO:0000256" key="5">
    <source>
        <dbReference type="ARBA" id="ARBA00023242"/>
    </source>
</evidence>
<dbReference type="GO" id="GO:0006270">
    <property type="term" value="P:DNA replication initiation"/>
    <property type="evidence" value="ECO:0007669"/>
    <property type="project" value="TreeGrafter"/>
</dbReference>
<comment type="similarity">
    <text evidence="2 6">Belongs to the ORC4 family.</text>
</comment>
<sequence>MTHEDPVREVKELVLGRLTGRRPSDLVNLNNERDELLGLLKGTIVNGEGNSSLVIGPRSTGKTLLVNTVLEDMRKSYPNQFIVIRLSGFALSDDKMALREISRQLDAVFSHTPGYSTTETEALEKKSMSETLSGLLAIFDQDNEDSVAVVFVLEEVDRFAATARQTLLYNLLDISQTSKTGVAVIGISARMNTREMLEKRVRSRFSQRTYHIKRPQSLDSFWAVCRSQLLVPYKTSFAKQWNDHVLVSATVRCKSACPASTNALPGTFFWRLSNFGLPQTPRARFVRVVHADPFIDPSKITQLDYIQGLSDTQSFVTGLSELELALLIAASRVEVKLEAETINFNIAYDEYVEMAKVIGQERSRATSGLTAGAGYRIWSKDVARSAWERLEEFDLVLPLSTNTKGTDASRDDIRMVKVDTGLLELGNMIGKNHQLYKWTRL</sequence>
<comment type="function">
    <text evidence="6">Component of the origin recognition complex (ORC) that binds origins of replication.</text>
</comment>
<evidence type="ECO:0000259" key="7">
    <source>
        <dbReference type="Pfam" id="PF13191"/>
    </source>
</evidence>
<dbReference type="GO" id="GO:0003688">
    <property type="term" value="F:DNA replication origin binding"/>
    <property type="evidence" value="ECO:0007669"/>
    <property type="project" value="TreeGrafter"/>
</dbReference>
<comment type="subcellular location">
    <subcellularLocation>
        <location evidence="1 6">Nucleus</location>
    </subcellularLocation>
</comment>
<dbReference type="FunFam" id="3.40.50.300:FF:001499">
    <property type="entry name" value="Origin recognition complex subunit 4, putative"/>
    <property type="match status" value="1"/>
</dbReference>
<evidence type="ECO:0000313" key="9">
    <source>
        <dbReference type="EMBL" id="KAA8916588.1"/>
    </source>
</evidence>
<proteinExistence type="inferred from homology"/>
<gene>
    <name evidence="9" type="ORF">TRICI_001214</name>
</gene>
<dbReference type="PANTHER" id="PTHR12087:SF0">
    <property type="entry name" value="ORIGIN RECOGNITION COMPLEX SUBUNIT 4"/>
    <property type="match status" value="1"/>
</dbReference>
<dbReference type="Proteomes" id="UP000761534">
    <property type="component" value="Unassembled WGS sequence"/>
</dbReference>
<dbReference type="Pfam" id="PF13191">
    <property type="entry name" value="AAA_16"/>
    <property type="match status" value="1"/>
</dbReference>
<dbReference type="InterPro" id="IPR016527">
    <property type="entry name" value="ORC4"/>
</dbReference>
<dbReference type="PIRSF" id="PIRSF007858">
    <property type="entry name" value="ORC4"/>
    <property type="match status" value="1"/>
</dbReference>